<comment type="caution">
    <text evidence="1">The sequence shown here is derived from an EMBL/GenBank/DDBJ whole genome shotgun (WGS) entry which is preliminary data.</text>
</comment>
<reference evidence="1 2" key="1">
    <citation type="submission" date="2018-05" db="EMBL/GenBank/DDBJ databases">
        <title>Genomic Encyclopedia of Type Strains, Phase I: the one thousand microbial genomes (KMG-I) project.</title>
        <authorList>
            <person name="Kyrpides N."/>
        </authorList>
    </citation>
    <scope>NUCLEOTIDE SEQUENCE [LARGE SCALE GENOMIC DNA]</scope>
    <source>
        <strain evidence="1 2">DSM 15611</strain>
    </source>
</reference>
<dbReference type="AlphaFoldDB" id="A0A318HVG6"/>
<accession>A0A318HVG6</accession>
<organism evidence="1 2">
    <name type="scientific">Hoylesella shahii DSM 15611 = JCM 12083</name>
    <dbReference type="NCBI Taxonomy" id="1122991"/>
    <lineage>
        <taxon>Bacteria</taxon>
        <taxon>Pseudomonadati</taxon>
        <taxon>Bacteroidota</taxon>
        <taxon>Bacteroidia</taxon>
        <taxon>Bacteroidales</taxon>
        <taxon>Prevotellaceae</taxon>
        <taxon>Hoylesella</taxon>
    </lineage>
</organism>
<dbReference type="Proteomes" id="UP000248314">
    <property type="component" value="Unassembled WGS sequence"/>
</dbReference>
<evidence type="ECO:0000313" key="2">
    <source>
        <dbReference type="Proteomes" id="UP000248314"/>
    </source>
</evidence>
<sequence length="77" mass="8892">MLHRCKRVSKGVVLCKTCFTTSVTNLDLSINFLFKCLLLMLQIPCDGGTLTLKYRINIFTFMHVFTTNIINFAHDIY</sequence>
<proteinExistence type="predicted"/>
<name>A0A318HVG6_9BACT</name>
<protein>
    <submittedName>
        <fullName evidence="1">Uncharacterized protein</fullName>
    </submittedName>
</protein>
<dbReference type="EMBL" id="QJJX01000011">
    <property type="protein sequence ID" value="PXX22444.1"/>
    <property type="molecule type" value="Genomic_DNA"/>
</dbReference>
<keyword evidence="2" id="KW-1185">Reference proteome</keyword>
<gene>
    <name evidence="1" type="ORF">EJ73_01205</name>
</gene>
<evidence type="ECO:0000313" key="1">
    <source>
        <dbReference type="EMBL" id="PXX22444.1"/>
    </source>
</evidence>